<reference evidence="4 5" key="1">
    <citation type="submission" date="2017-12" db="EMBL/GenBank/DDBJ databases">
        <title>Confluentibacter flavum sp. nov., isolated from the saline lake.</title>
        <authorList>
            <person name="Yu L."/>
        </authorList>
    </citation>
    <scope>NUCLEOTIDE SEQUENCE [LARGE SCALE GENOMIC DNA]</scope>
    <source>
        <strain evidence="4 5">3B</strain>
    </source>
</reference>
<name>A0A2N3HIA9_9FLAO</name>
<feature type="domain" description="Outer membrane protein beta-barrel" evidence="3">
    <location>
        <begin position="46"/>
        <end position="197"/>
    </location>
</feature>
<proteinExistence type="predicted"/>
<gene>
    <name evidence="4" type="ORF">CSW08_12365</name>
</gene>
<feature type="chain" id="PRO_5014762147" description="Outer membrane protein beta-barrel domain-containing protein" evidence="2">
    <location>
        <begin position="20"/>
        <end position="197"/>
    </location>
</feature>
<dbReference type="InterPro" id="IPR027385">
    <property type="entry name" value="Beta-barrel_OMP"/>
</dbReference>
<evidence type="ECO:0000256" key="1">
    <source>
        <dbReference type="ARBA" id="ARBA00022729"/>
    </source>
</evidence>
<sequence>MKKLLLLTILLGFPIIGFCQDNKIDIKVSDTYASGSKTPSFQGVIYGVRGGYNISNLDFDGTSIMENKHRNSIYFGAFADIGLSNTVSLVPELQFSAEGADDEKLHLDYIQAPIFLKFRLSPRIKFGVGPQAGWKVHKLNDGIKDLAFSGVTGFEYKINEVLFVDARYTYGITNIFHDDLGIEAKNTNIQIGIGYQF</sequence>
<feature type="signal peptide" evidence="2">
    <location>
        <begin position="1"/>
        <end position="19"/>
    </location>
</feature>
<evidence type="ECO:0000256" key="2">
    <source>
        <dbReference type="SAM" id="SignalP"/>
    </source>
</evidence>
<accession>A0A2N3HIA9</accession>
<dbReference type="RefSeq" id="WP_106660193.1">
    <property type="nucleotide sequence ID" value="NZ_PJEO01000045.1"/>
</dbReference>
<dbReference type="AlphaFoldDB" id="A0A2N3HIA9"/>
<organism evidence="4 5">
    <name type="scientific">Confluentibacter flavum</name>
    <dbReference type="NCBI Taxonomy" id="1909700"/>
    <lineage>
        <taxon>Bacteria</taxon>
        <taxon>Pseudomonadati</taxon>
        <taxon>Bacteroidota</taxon>
        <taxon>Flavobacteriia</taxon>
        <taxon>Flavobacteriales</taxon>
        <taxon>Flavobacteriaceae</taxon>
        <taxon>Confluentibacter</taxon>
    </lineage>
</organism>
<dbReference type="Gene3D" id="2.40.160.20">
    <property type="match status" value="1"/>
</dbReference>
<evidence type="ECO:0000259" key="3">
    <source>
        <dbReference type="Pfam" id="PF13505"/>
    </source>
</evidence>
<dbReference type="EMBL" id="PJEO01000045">
    <property type="protein sequence ID" value="PKQ44622.1"/>
    <property type="molecule type" value="Genomic_DNA"/>
</dbReference>
<dbReference type="Proteomes" id="UP000233435">
    <property type="component" value="Unassembled WGS sequence"/>
</dbReference>
<dbReference type="InterPro" id="IPR011250">
    <property type="entry name" value="OMP/PagP_B-barrel"/>
</dbReference>
<keyword evidence="1 2" id="KW-0732">Signal</keyword>
<comment type="caution">
    <text evidence="4">The sequence shown here is derived from an EMBL/GenBank/DDBJ whole genome shotgun (WGS) entry which is preliminary data.</text>
</comment>
<dbReference type="Pfam" id="PF13505">
    <property type="entry name" value="OMP_b-brl"/>
    <property type="match status" value="1"/>
</dbReference>
<dbReference type="SUPFAM" id="SSF56925">
    <property type="entry name" value="OMPA-like"/>
    <property type="match status" value="1"/>
</dbReference>
<keyword evidence="5" id="KW-1185">Reference proteome</keyword>
<evidence type="ECO:0000313" key="4">
    <source>
        <dbReference type="EMBL" id="PKQ44622.1"/>
    </source>
</evidence>
<dbReference type="OrthoDB" id="1259003at2"/>
<protein>
    <recommendedName>
        <fullName evidence="3">Outer membrane protein beta-barrel domain-containing protein</fullName>
    </recommendedName>
</protein>
<evidence type="ECO:0000313" key="5">
    <source>
        <dbReference type="Proteomes" id="UP000233435"/>
    </source>
</evidence>